<dbReference type="Proteomes" id="UP000646478">
    <property type="component" value="Unassembled WGS sequence"/>
</dbReference>
<sequence>MLVGIDIGGTKTHLLANENRKLVGERILPTGQWRGRFDDEADASALVNLVTATAEGKPPTVTVIGAHGCDSDEDRLALQIRLARRLPGKVLVLNDSELLLPAAGKTSGISVISGTGSIAVSRDDQRRMLAAGGWGWYLGDDGSASGMVREAARAVRASIDEGDGLEDLGDALMRALAVSSPIELGRALGEIGSAAGIGRFAPLIFSAADAGSELARKVIGHAGGALARLAEQLVRRGAPTTDIVTGGGVISRQRGLFEAFQAALAERLPGASLTLLHEPPVHGAIQLARMLDAAQLPENLPIPHADGLLMANHDGRAA</sequence>
<feature type="domain" description="ATPase BadF/BadG/BcrA/BcrD type" evidence="1">
    <location>
        <begin position="3"/>
        <end position="285"/>
    </location>
</feature>
<dbReference type="Pfam" id="PF01869">
    <property type="entry name" value="BcrAD_BadFG"/>
    <property type="match status" value="1"/>
</dbReference>
<evidence type="ECO:0000313" key="2">
    <source>
        <dbReference type="EMBL" id="GGA93847.1"/>
    </source>
</evidence>
<proteinExistence type="predicted"/>
<evidence type="ECO:0000259" key="1">
    <source>
        <dbReference type="Pfam" id="PF01869"/>
    </source>
</evidence>
<dbReference type="RefSeq" id="WP_188824280.1">
    <property type="nucleotide sequence ID" value="NZ_BMHH01000008.1"/>
</dbReference>
<dbReference type="InterPro" id="IPR002731">
    <property type="entry name" value="ATPase_BadF"/>
</dbReference>
<evidence type="ECO:0000313" key="3">
    <source>
        <dbReference type="Proteomes" id="UP000646478"/>
    </source>
</evidence>
<protein>
    <submittedName>
        <fullName evidence="2">ATPase</fullName>
    </submittedName>
</protein>
<reference evidence="2" key="2">
    <citation type="submission" date="2020-09" db="EMBL/GenBank/DDBJ databases">
        <authorList>
            <person name="Sun Q."/>
            <person name="Zhou Y."/>
        </authorList>
    </citation>
    <scope>NUCLEOTIDE SEQUENCE</scope>
    <source>
        <strain evidence="2">CGMCC 1.15082</strain>
    </source>
</reference>
<name>A0A916WFV8_9HYPH</name>
<dbReference type="InterPro" id="IPR052519">
    <property type="entry name" value="Euk-type_GlcNAc_Kinase"/>
</dbReference>
<dbReference type="CDD" id="cd24007">
    <property type="entry name" value="ASKHA_NBD_eukNAGK-like"/>
    <property type="match status" value="1"/>
</dbReference>
<dbReference type="AlphaFoldDB" id="A0A916WFV8"/>
<accession>A0A916WFV8</accession>
<dbReference type="Gene3D" id="3.30.420.40">
    <property type="match status" value="2"/>
</dbReference>
<dbReference type="PANTHER" id="PTHR43190">
    <property type="entry name" value="N-ACETYL-D-GLUCOSAMINE KINASE"/>
    <property type="match status" value="1"/>
</dbReference>
<keyword evidence="3" id="KW-1185">Reference proteome</keyword>
<dbReference type="EMBL" id="BMHH01000008">
    <property type="protein sequence ID" value="GGA93847.1"/>
    <property type="molecule type" value="Genomic_DNA"/>
</dbReference>
<gene>
    <name evidence="2" type="ORF">GCM10011491_22560</name>
</gene>
<organism evidence="2 3">
    <name type="scientific">Brucella endophytica</name>
    <dbReference type="NCBI Taxonomy" id="1963359"/>
    <lineage>
        <taxon>Bacteria</taxon>
        <taxon>Pseudomonadati</taxon>
        <taxon>Pseudomonadota</taxon>
        <taxon>Alphaproteobacteria</taxon>
        <taxon>Hyphomicrobiales</taxon>
        <taxon>Brucellaceae</taxon>
        <taxon>Brucella/Ochrobactrum group</taxon>
        <taxon>Brucella</taxon>
    </lineage>
</organism>
<dbReference type="PANTHER" id="PTHR43190:SF3">
    <property type="entry name" value="N-ACETYL-D-GLUCOSAMINE KINASE"/>
    <property type="match status" value="1"/>
</dbReference>
<comment type="caution">
    <text evidence="2">The sequence shown here is derived from an EMBL/GenBank/DDBJ whole genome shotgun (WGS) entry which is preliminary data.</text>
</comment>
<reference evidence="2" key="1">
    <citation type="journal article" date="2014" name="Int. J. Syst. Evol. Microbiol.">
        <title>Complete genome sequence of Corynebacterium casei LMG S-19264T (=DSM 44701T), isolated from a smear-ripened cheese.</title>
        <authorList>
            <consortium name="US DOE Joint Genome Institute (JGI-PGF)"/>
            <person name="Walter F."/>
            <person name="Albersmeier A."/>
            <person name="Kalinowski J."/>
            <person name="Ruckert C."/>
        </authorList>
    </citation>
    <scope>NUCLEOTIDE SEQUENCE</scope>
    <source>
        <strain evidence="2">CGMCC 1.15082</strain>
    </source>
</reference>
<dbReference type="SUPFAM" id="SSF53067">
    <property type="entry name" value="Actin-like ATPase domain"/>
    <property type="match status" value="2"/>
</dbReference>
<dbReference type="InterPro" id="IPR043129">
    <property type="entry name" value="ATPase_NBD"/>
</dbReference>